<evidence type="ECO:0000313" key="2">
    <source>
        <dbReference type="Proteomes" id="UP000008229"/>
    </source>
</evidence>
<dbReference type="STRING" id="469383.Cwoe_5619"/>
<reference evidence="2" key="2">
    <citation type="submission" date="2010-01" db="EMBL/GenBank/DDBJ databases">
        <title>The complete genome of Conexibacter woesei DSM 14684.</title>
        <authorList>
            <consortium name="US DOE Joint Genome Institute (JGI-PGF)"/>
            <person name="Lucas S."/>
            <person name="Copeland A."/>
            <person name="Lapidus A."/>
            <person name="Glavina del Rio T."/>
            <person name="Dalin E."/>
            <person name="Tice H."/>
            <person name="Bruce D."/>
            <person name="Goodwin L."/>
            <person name="Pitluck S."/>
            <person name="Kyrpides N."/>
            <person name="Mavromatis K."/>
            <person name="Ivanova N."/>
            <person name="Mikhailova N."/>
            <person name="Chertkov O."/>
            <person name="Brettin T."/>
            <person name="Detter J.C."/>
            <person name="Han C."/>
            <person name="Larimer F."/>
            <person name="Land M."/>
            <person name="Hauser L."/>
            <person name="Markowitz V."/>
            <person name="Cheng J.-F."/>
            <person name="Hugenholtz P."/>
            <person name="Woyke T."/>
            <person name="Wu D."/>
            <person name="Pukall R."/>
            <person name="Steenblock K."/>
            <person name="Schneider S."/>
            <person name="Klenk H.-P."/>
            <person name="Eisen J.A."/>
        </authorList>
    </citation>
    <scope>NUCLEOTIDE SEQUENCE [LARGE SCALE GENOMIC DNA]</scope>
    <source>
        <strain evidence="2">DSM 14684 / CIP 108061 / JCM 11494 / NBRC 100937 / ID131577</strain>
    </source>
</reference>
<proteinExistence type="predicted"/>
<dbReference type="KEGG" id="cwo:Cwoe_5619"/>
<dbReference type="Proteomes" id="UP000008229">
    <property type="component" value="Chromosome"/>
</dbReference>
<dbReference type="HOGENOM" id="CLU_068244_0_0_11"/>
<name>D3F0T9_CONWI</name>
<dbReference type="InterPro" id="IPR010430">
    <property type="entry name" value="DUF1028"/>
</dbReference>
<dbReference type="SUPFAM" id="SSF56235">
    <property type="entry name" value="N-terminal nucleophile aminohydrolases (Ntn hydrolases)"/>
    <property type="match status" value="1"/>
</dbReference>
<evidence type="ECO:0000313" key="1">
    <source>
        <dbReference type="EMBL" id="ADB54023.1"/>
    </source>
</evidence>
<gene>
    <name evidence="1" type="ordered locus">Cwoe_5619</name>
</gene>
<sequence length="310" mass="31671">MTYSLVARDRATGALGIAVQSHFFGVGRVVGWARPGVGAVATQAFAKAGYGPRGLDLMAAGASAEEALAQLTAADPGAALRQLGFVDGAGRCAAHTGAACVAAAGHAFGDEVSAQGNMLATERAWPAMLVAYATAAEAGEELPARLLAALDAAEAEGGDLRGRQSASIFVVAAEPRERPWEATLVDCRVDDHPAPLPELRRLVQLNGFYTRLLELMSAPGILNGPLGDDRAALTRALADLADGQALLGVNQEAAFWRGVLLARLGDHAAAREQLAAAIAVTPALAEFLRRVAPGVFPGDASAVLAAVAPG</sequence>
<dbReference type="AlphaFoldDB" id="D3F0T9"/>
<dbReference type="InterPro" id="IPR029055">
    <property type="entry name" value="Ntn_hydrolases_N"/>
</dbReference>
<dbReference type="PANTHER" id="PTHR39328:SF1">
    <property type="entry name" value="BLL2871 PROTEIN"/>
    <property type="match status" value="1"/>
</dbReference>
<dbReference type="eggNOG" id="COG3342">
    <property type="taxonomic scope" value="Bacteria"/>
</dbReference>
<accession>D3F0T9</accession>
<dbReference type="Gene3D" id="3.60.20.10">
    <property type="entry name" value="Glutamine Phosphoribosylpyrophosphate, subunit 1, domain 1"/>
    <property type="match status" value="1"/>
</dbReference>
<reference evidence="1 2" key="1">
    <citation type="journal article" date="2010" name="Stand. Genomic Sci.">
        <title>Complete genome sequence of Conexibacter woesei type strain (ID131577).</title>
        <authorList>
            <person name="Pukall R."/>
            <person name="Lapidus A."/>
            <person name="Glavina Del Rio T."/>
            <person name="Copeland A."/>
            <person name="Tice H."/>
            <person name="Cheng J.-F."/>
            <person name="Lucas S."/>
            <person name="Chen F."/>
            <person name="Nolan M."/>
            <person name="Bruce D."/>
            <person name="Goodwin L."/>
            <person name="Pitluck S."/>
            <person name="Mavromatis K."/>
            <person name="Ivanova N."/>
            <person name="Ovchinnikova G."/>
            <person name="Pati A."/>
            <person name="Chen A."/>
            <person name="Palaniappan K."/>
            <person name="Land M."/>
            <person name="Hauser L."/>
            <person name="Chang Y.-J."/>
            <person name="Jeffries C.D."/>
            <person name="Chain P."/>
            <person name="Meincke L."/>
            <person name="Sims D."/>
            <person name="Brettin T."/>
            <person name="Detter J.C."/>
            <person name="Rohde M."/>
            <person name="Goeker M."/>
            <person name="Bristow J."/>
            <person name="Eisen J.A."/>
            <person name="Markowitz V."/>
            <person name="Kyrpides N.C."/>
            <person name="Klenk H.-P."/>
            <person name="Hugenholtz P."/>
        </authorList>
    </citation>
    <scope>NUCLEOTIDE SEQUENCE [LARGE SCALE GENOMIC DNA]</scope>
    <source>
        <strain evidence="2">DSM 14684 / CIP 108061 / JCM 11494 / NBRC 100937 / ID131577</strain>
    </source>
</reference>
<protein>
    <submittedName>
        <fullName evidence="1">Uncharacterized protein</fullName>
    </submittedName>
</protein>
<keyword evidence="2" id="KW-1185">Reference proteome</keyword>
<dbReference type="RefSeq" id="WP_012937074.1">
    <property type="nucleotide sequence ID" value="NC_013739.1"/>
</dbReference>
<dbReference type="Pfam" id="PF06267">
    <property type="entry name" value="DUF1028"/>
    <property type="match status" value="1"/>
</dbReference>
<dbReference type="PANTHER" id="PTHR39328">
    <property type="entry name" value="BLL2871 PROTEIN"/>
    <property type="match status" value="1"/>
</dbReference>
<dbReference type="EMBL" id="CP001854">
    <property type="protein sequence ID" value="ADB54023.1"/>
    <property type="molecule type" value="Genomic_DNA"/>
</dbReference>
<dbReference type="OrthoDB" id="9790012at2"/>
<organism evidence="1 2">
    <name type="scientific">Conexibacter woesei (strain DSM 14684 / CCUG 47730 / CIP 108061 / JCM 11494 / NBRC 100937 / ID131577)</name>
    <dbReference type="NCBI Taxonomy" id="469383"/>
    <lineage>
        <taxon>Bacteria</taxon>
        <taxon>Bacillati</taxon>
        <taxon>Actinomycetota</taxon>
        <taxon>Thermoleophilia</taxon>
        <taxon>Solirubrobacterales</taxon>
        <taxon>Conexibacteraceae</taxon>
        <taxon>Conexibacter</taxon>
    </lineage>
</organism>